<feature type="transmembrane region" description="Helical" evidence="1">
    <location>
        <begin position="6"/>
        <end position="31"/>
    </location>
</feature>
<feature type="transmembrane region" description="Helical" evidence="1">
    <location>
        <begin position="52"/>
        <end position="70"/>
    </location>
</feature>
<dbReference type="Proteomes" id="UP000270185">
    <property type="component" value="Chromosome"/>
</dbReference>
<proteinExistence type="predicted"/>
<reference evidence="3" key="1">
    <citation type="submission" date="2018-11" db="EMBL/GenBank/DDBJ databases">
        <title>Proposal to divide the Flavobacteriaceae and reorganize its genera based on Amino Acid Identity values calculated from whole genome sequences.</title>
        <authorList>
            <person name="Nicholson A.C."/>
            <person name="Gulvik C.A."/>
            <person name="Whitney A.M."/>
            <person name="Humrighouse B.W."/>
            <person name="Bell M."/>
            <person name="Holmes B."/>
            <person name="Steigerwalt A.G."/>
            <person name="Villarma A."/>
            <person name="Sheth M."/>
            <person name="Batra D."/>
            <person name="Pryor J."/>
            <person name="Bernardet J.-F."/>
            <person name="Hugo C."/>
            <person name="Kampfer P."/>
            <person name="Newman J.D."/>
            <person name="McQuiston J.R."/>
        </authorList>
    </citation>
    <scope>NUCLEOTIDE SEQUENCE [LARGE SCALE GENOMIC DNA]</scope>
    <source>
        <strain evidence="3">G0081</strain>
    </source>
</reference>
<keyword evidence="1" id="KW-1133">Transmembrane helix</keyword>
<protein>
    <submittedName>
        <fullName evidence="2">Uncharacterized protein</fullName>
    </submittedName>
</protein>
<keyword evidence="3" id="KW-1185">Reference proteome</keyword>
<sequence length="325" mass="37373">MKLNLFSKLIFSILLAFTVNSFVYFGFANIYSSKILNIQSFQEQFQSGIYQYRILSGYLLIAVYDFFSTLNLDYGIFKLKFLQPDSEPQMYLSIYILNTFFLILFAGLMVLITETKTFVATSSEKLLITGLSILAIGLSQFVIVPYDISSYFFLALFFFFLLKYLKDQSSSILMVLGVIILFSTLNRESSALSLSLAATLLYGKFGLKKETLKPILFLGLIFIGVYLGLRFINENFSTNDGNLLLQNFTQPKNILGIMFWLVFFIFTLMLAKDKNAIRAICLFHFLSFPYIILCFYTGILYEVRLYIPLFLTSLLLSRTELSRID</sequence>
<feature type="transmembrane region" description="Helical" evidence="1">
    <location>
        <begin position="125"/>
        <end position="142"/>
    </location>
</feature>
<dbReference type="EMBL" id="CP034159">
    <property type="protein sequence ID" value="AZI33330.1"/>
    <property type="molecule type" value="Genomic_DNA"/>
</dbReference>
<evidence type="ECO:0000256" key="1">
    <source>
        <dbReference type="SAM" id="Phobius"/>
    </source>
</evidence>
<evidence type="ECO:0000313" key="3">
    <source>
        <dbReference type="Proteomes" id="UP000270185"/>
    </source>
</evidence>
<organism evidence="2 3">
    <name type="scientific">Kaistella carnis</name>
    <dbReference type="NCBI Taxonomy" id="1241979"/>
    <lineage>
        <taxon>Bacteria</taxon>
        <taxon>Pseudomonadati</taxon>
        <taxon>Bacteroidota</taxon>
        <taxon>Flavobacteriia</taxon>
        <taxon>Flavobacteriales</taxon>
        <taxon>Weeksellaceae</taxon>
        <taxon>Chryseobacterium group</taxon>
        <taxon>Kaistella</taxon>
    </lineage>
</organism>
<keyword evidence="1" id="KW-0472">Membrane</keyword>
<evidence type="ECO:0000313" key="2">
    <source>
        <dbReference type="EMBL" id="AZI33330.1"/>
    </source>
</evidence>
<feature type="transmembrane region" description="Helical" evidence="1">
    <location>
        <begin position="253"/>
        <end position="271"/>
    </location>
</feature>
<feature type="transmembrane region" description="Helical" evidence="1">
    <location>
        <begin position="214"/>
        <end position="233"/>
    </location>
</feature>
<dbReference type="KEGG" id="ccas:EIB73_09110"/>
<feature type="transmembrane region" description="Helical" evidence="1">
    <location>
        <begin position="90"/>
        <end position="113"/>
    </location>
</feature>
<feature type="transmembrane region" description="Helical" evidence="1">
    <location>
        <begin position="280"/>
        <end position="299"/>
    </location>
</feature>
<accession>A0A3G8XIW5</accession>
<gene>
    <name evidence="2" type="ORF">EIB73_09110</name>
</gene>
<dbReference type="AlphaFoldDB" id="A0A3G8XIW5"/>
<keyword evidence="1" id="KW-0812">Transmembrane</keyword>
<name>A0A3G8XIW5_9FLAO</name>
<dbReference type="RefSeq" id="WP_125024693.1">
    <property type="nucleotide sequence ID" value="NZ_CP034159.1"/>
</dbReference>
<feature type="transmembrane region" description="Helical" evidence="1">
    <location>
        <begin position="148"/>
        <end position="165"/>
    </location>
</feature>
<dbReference type="OrthoDB" id="1236004at2"/>